<dbReference type="InterPro" id="IPR036388">
    <property type="entry name" value="WH-like_DNA-bd_sf"/>
</dbReference>
<dbReference type="KEGG" id="plen:EIM92_09035"/>
<feature type="domain" description="HTH iclR-type" evidence="4">
    <location>
        <begin position="9"/>
        <end position="71"/>
    </location>
</feature>
<dbReference type="InterPro" id="IPR036390">
    <property type="entry name" value="WH_DNA-bd_sf"/>
</dbReference>
<evidence type="ECO:0000259" key="5">
    <source>
        <dbReference type="PROSITE" id="PS51078"/>
    </source>
</evidence>
<dbReference type="Pfam" id="PF01614">
    <property type="entry name" value="IclR_C"/>
    <property type="match status" value="1"/>
</dbReference>
<gene>
    <name evidence="6" type="ORF">EIM92_09035</name>
</gene>
<proteinExistence type="predicted"/>
<accession>A0A3Q8SAS9</accession>
<dbReference type="InterPro" id="IPR029016">
    <property type="entry name" value="GAF-like_dom_sf"/>
</dbReference>
<keyword evidence="3" id="KW-0804">Transcription</keyword>
<feature type="domain" description="IclR-ED" evidence="5">
    <location>
        <begin position="72"/>
        <end position="255"/>
    </location>
</feature>
<evidence type="ECO:0000259" key="4">
    <source>
        <dbReference type="PROSITE" id="PS51077"/>
    </source>
</evidence>
<dbReference type="GO" id="GO:0045892">
    <property type="term" value="P:negative regulation of DNA-templated transcription"/>
    <property type="evidence" value="ECO:0007669"/>
    <property type="project" value="TreeGrafter"/>
</dbReference>
<dbReference type="PANTHER" id="PTHR30136">
    <property type="entry name" value="HELIX-TURN-HELIX TRANSCRIPTIONAL REGULATOR, ICLR FAMILY"/>
    <property type="match status" value="1"/>
</dbReference>
<keyword evidence="7" id="KW-1185">Reference proteome</keyword>
<dbReference type="SUPFAM" id="SSF55781">
    <property type="entry name" value="GAF domain-like"/>
    <property type="match status" value="1"/>
</dbReference>
<protein>
    <submittedName>
        <fullName evidence="6">IclR family transcriptional regulator</fullName>
    </submittedName>
</protein>
<dbReference type="InterPro" id="IPR014757">
    <property type="entry name" value="Tscrpt_reg_IclR_C"/>
</dbReference>
<evidence type="ECO:0000256" key="2">
    <source>
        <dbReference type="ARBA" id="ARBA00023125"/>
    </source>
</evidence>
<dbReference type="PANTHER" id="PTHR30136:SF35">
    <property type="entry name" value="HTH-TYPE TRANSCRIPTIONAL REGULATOR RV1719"/>
    <property type="match status" value="1"/>
</dbReference>
<reference evidence="6 7" key="1">
    <citation type="submission" date="2018-11" db="EMBL/GenBank/DDBJ databases">
        <title>Genome sequencing of Paenibacillus lentus DSM25539(T).</title>
        <authorList>
            <person name="Kook J.-K."/>
            <person name="Park S.-N."/>
            <person name="Lim Y.K."/>
        </authorList>
    </citation>
    <scope>NUCLEOTIDE SEQUENCE [LARGE SCALE GENOMIC DNA]</scope>
    <source>
        <strain evidence="6 7">DSM 25539</strain>
    </source>
</reference>
<dbReference type="InterPro" id="IPR050707">
    <property type="entry name" value="HTH_MetabolicPath_Reg"/>
</dbReference>
<dbReference type="AlphaFoldDB" id="A0A3Q8SAS9"/>
<dbReference type="PROSITE" id="PS51077">
    <property type="entry name" value="HTH_ICLR"/>
    <property type="match status" value="1"/>
</dbReference>
<dbReference type="OrthoDB" id="9791752at2"/>
<sequence>MNEKNPRLIQSVKRALDIVNCFDSLHTQLSLTEISEKLNLNISTVYGLINTLCAYSYIDKNPNNGKYRLGLEFLLKANLVSQSLDLKEIGHPYLTELTRKFHETSHLYVYQHEQIFCVDKVESPNNYFIVSSRAGSKLPMHASASGKIFLAHMPELELQSLLQNYKLTKLTEKTITEKKKLLNCLQQIREQGYSIEDEEIEAGAYSIAAPVKDAAGQTIGTISVIGSLARIKENEELILADLLTAAGRISNQFGYPFRSVQG</sequence>
<name>A0A3Q8SAS9_9BACL</name>
<evidence type="ECO:0000256" key="3">
    <source>
        <dbReference type="ARBA" id="ARBA00023163"/>
    </source>
</evidence>
<dbReference type="PROSITE" id="PS51078">
    <property type="entry name" value="ICLR_ED"/>
    <property type="match status" value="1"/>
</dbReference>
<keyword evidence="2" id="KW-0238">DNA-binding</keyword>
<dbReference type="InterPro" id="IPR005471">
    <property type="entry name" value="Tscrpt_reg_IclR_N"/>
</dbReference>
<evidence type="ECO:0000313" key="6">
    <source>
        <dbReference type="EMBL" id="AZK46304.1"/>
    </source>
</evidence>
<dbReference type="EMBL" id="CP034248">
    <property type="protein sequence ID" value="AZK46304.1"/>
    <property type="molecule type" value="Genomic_DNA"/>
</dbReference>
<dbReference type="Gene3D" id="1.10.10.10">
    <property type="entry name" value="Winged helix-like DNA-binding domain superfamily/Winged helix DNA-binding domain"/>
    <property type="match status" value="1"/>
</dbReference>
<evidence type="ECO:0000313" key="7">
    <source>
        <dbReference type="Proteomes" id="UP000273145"/>
    </source>
</evidence>
<dbReference type="Gene3D" id="3.30.450.40">
    <property type="match status" value="1"/>
</dbReference>
<keyword evidence="1" id="KW-0805">Transcription regulation</keyword>
<dbReference type="GO" id="GO:0003700">
    <property type="term" value="F:DNA-binding transcription factor activity"/>
    <property type="evidence" value="ECO:0007669"/>
    <property type="project" value="TreeGrafter"/>
</dbReference>
<dbReference type="Proteomes" id="UP000273145">
    <property type="component" value="Chromosome"/>
</dbReference>
<dbReference type="GO" id="GO:0003677">
    <property type="term" value="F:DNA binding"/>
    <property type="evidence" value="ECO:0007669"/>
    <property type="project" value="UniProtKB-KW"/>
</dbReference>
<dbReference type="SUPFAM" id="SSF46785">
    <property type="entry name" value="Winged helix' DNA-binding domain"/>
    <property type="match status" value="1"/>
</dbReference>
<organism evidence="6 7">
    <name type="scientific">Paenibacillus lentus</name>
    <dbReference type="NCBI Taxonomy" id="1338368"/>
    <lineage>
        <taxon>Bacteria</taxon>
        <taxon>Bacillati</taxon>
        <taxon>Bacillota</taxon>
        <taxon>Bacilli</taxon>
        <taxon>Bacillales</taxon>
        <taxon>Paenibacillaceae</taxon>
        <taxon>Paenibacillus</taxon>
    </lineage>
</organism>
<evidence type="ECO:0000256" key="1">
    <source>
        <dbReference type="ARBA" id="ARBA00023015"/>
    </source>
</evidence>
<dbReference type="SMART" id="SM00346">
    <property type="entry name" value="HTH_ICLR"/>
    <property type="match status" value="1"/>
</dbReference>
<dbReference type="Pfam" id="PF09339">
    <property type="entry name" value="HTH_IclR"/>
    <property type="match status" value="1"/>
</dbReference>